<keyword evidence="3 12" id="KW-0813">Transport</keyword>
<feature type="domain" description="K+ potassium transporter integral membrane" evidence="14">
    <location>
        <begin position="50"/>
        <end position="503"/>
    </location>
</feature>
<feature type="transmembrane region" description="Helical" evidence="12">
    <location>
        <begin position="434"/>
        <end position="454"/>
    </location>
</feature>
<dbReference type="InterPro" id="IPR053952">
    <property type="entry name" value="K_trans_C"/>
</dbReference>
<dbReference type="HAMAP" id="MF_01522">
    <property type="entry name" value="Kup"/>
    <property type="match status" value="1"/>
</dbReference>
<keyword evidence="17" id="KW-1185">Reference proteome</keyword>
<dbReference type="EMBL" id="BAAAQK010000003">
    <property type="protein sequence ID" value="GAA1830610.1"/>
    <property type="molecule type" value="Genomic_DNA"/>
</dbReference>
<comment type="similarity">
    <text evidence="2 12">Belongs to the HAK/KUP transporter (TC 2.A.72) family.</text>
</comment>
<evidence type="ECO:0000256" key="4">
    <source>
        <dbReference type="ARBA" id="ARBA00022475"/>
    </source>
</evidence>
<feature type="transmembrane region" description="Helical" evidence="12">
    <location>
        <begin position="47"/>
        <end position="68"/>
    </location>
</feature>
<evidence type="ECO:0000256" key="3">
    <source>
        <dbReference type="ARBA" id="ARBA00022448"/>
    </source>
</evidence>
<dbReference type="InterPro" id="IPR023051">
    <property type="entry name" value="Kup"/>
</dbReference>
<dbReference type="InterPro" id="IPR053951">
    <property type="entry name" value="K_trans_N"/>
</dbReference>
<keyword evidence="9 12" id="KW-1133">Transmembrane helix</keyword>
<keyword evidence="10 12" id="KW-0406">Ion transport</keyword>
<protein>
    <recommendedName>
        <fullName evidence="12">Probable potassium transport system protein Kup</fullName>
    </recommendedName>
</protein>
<feature type="transmembrane region" description="Helical" evidence="12">
    <location>
        <begin position="328"/>
        <end position="352"/>
    </location>
</feature>
<feature type="transmembrane region" description="Helical" evidence="12">
    <location>
        <begin position="253"/>
        <end position="274"/>
    </location>
</feature>
<keyword evidence="8 12" id="KW-0630">Potassium</keyword>
<comment type="catalytic activity">
    <reaction evidence="12">
        <text>K(+)(in) + H(+)(in) = K(+)(out) + H(+)(out)</text>
        <dbReference type="Rhea" id="RHEA:28490"/>
        <dbReference type="ChEBI" id="CHEBI:15378"/>
        <dbReference type="ChEBI" id="CHEBI:29103"/>
    </reaction>
</comment>
<organism evidence="16 17">
    <name type="scientific">Pseudonocardia ailaonensis</name>
    <dbReference type="NCBI Taxonomy" id="367279"/>
    <lineage>
        <taxon>Bacteria</taxon>
        <taxon>Bacillati</taxon>
        <taxon>Actinomycetota</taxon>
        <taxon>Actinomycetes</taxon>
        <taxon>Pseudonocardiales</taxon>
        <taxon>Pseudonocardiaceae</taxon>
        <taxon>Pseudonocardia</taxon>
    </lineage>
</organism>
<proteinExistence type="inferred from homology"/>
<feature type="transmembrane region" description="Helical" evidence="12">
    <location>
        <begin position="210"/>
        <end position="230"/>
    </location>
</feature>
<evidence type="ECO:0000313" key="16">
    <source>
        <dbReference type="EMBL" id="GAA1830610.1"/>
    </source>
</evidence>
<dbReference type="PANTHER" id="PTHR30540">
    <property type="entry name" value="OSMOTIC STRESS POTASSIUM TRANSPORTER"/>
    <property type="match status" value="1"/>
</dbReference>
<feature type="transmembrane region" description="Helical" evidence="12">
    <location>
        <begin position="378"/>
        <end position="398"/>
    </location>
</feature>
<feature type="transmembrane region" description="Helical" evidence="12">
    <location>
        <begin position="404"/>
        <end position="427"/>
    </location>
</feature>
<gene>
    <name evidence="12" type="primary">kup</name>
    <name evidence="16" type="ORF">GCM10009836_05720</name>
</gene>
<keyword evidence="6 12" id="KW-0812">Transmembrane</keyword>
<keyword evidence="11 12" id="KW-0472">Membrane</keyword>
<evidence type="ECO:0000256" key="6">
    <source>
        <dbReference type="ARBA" id="ARBA00022692"/>
    </source>
</evidence>
<keyword evidence="7 12" id="KW-0769">Symport</keyword>
<evidence type="ECO:0000256" key="5">
    <source>
        <dbReference type="ARBA" id="ARBA00022538"/>
    </source>
</evidence>
<evidence type="ECO:0000256" key="9">
    <source>
        <dbReference type="ARBA" id="ARBA00022989"/>
    </source>
</evidence>
<evidence type="ECO:0000259" key="14">
    <source>
        <dbReference type="Pfam" id="PF02705"/>
    </source>
</evidence>
<feature type="transmembrane region" description="Helical" evidence="12">
    <location>
        <begin position="460"/>
        <end position="481"/>
    </location>
</feature>
<sequence>MGRLCDVDEDRPAAAPTQEADAAATPAPAPERGQGNPHHPAAHSGGLLGLALGALGVVFGDIGTSPLYAMQTVFAIDDNAVKPTPGDVYGIVSLIFWSITLVVSVKYVTFVMRADNDGEGGIMALAALVRSIGGKTARRAAVVLTLGVLGASLFYGDSLITPAISVLSAVEGIEVARPELADVVLPIGIAILAVLFLVQRWGTHRVGRLFGPVMVLWFLVLAALGIPHIVERPGVLAGLSPTYAFWFIGDRPYTAFLAMGAVVLVITGAEALYADMGHFGRRPIRVAWFALAFPALILNYLGQAALLLNDPRAIDSPFYRLAPGWAQLPLVVLATFATVIASQAVISGAFSVSRQAMRLGYLPRLTVRHTSSHESGQIYLPMVNWLLFAGVLVLMVAFRSSDKLATAYGLAVTGTLLLTTSLLLLLARTSWGWAWWKVILLGVVLGGLELLFFAANLTKIAHGGWLPLLIALCVVVVMTTWQRGRRIITARRIDREGALREFVDELRGSGIDRVPGTAVFPHPTNATAPLALRANVEFNHVLHERVVIVSMLSEEVPHVPPGDRLTVDDLGDPADGIVHVTARFGFQDVQDIPAVVAQARGLHPELDVDAESASYFVSRMTIERCDRPGMRSWRKRLFIALSHNSASPATYFKLPLERTVVMGSRIEL</sequence>
<evidence type="ECO:0000256" key="13">
    <source>
        <dbReference type="SAM" id="MobiDB-lite"/>
    </source>
</evidence>
<evidence type="ECO:0000256" key="2">
    <source>
        <dbReference type="ARBA" id="ARBA00007019"/>
    </source>
</evidence>
<dbReference type="Proteomes" id="UP001500449">
    <property type="component" value="Unassembled WGS sequence"/>
</dbReference>
<reference evidence="16 17" key="1">
    <citation type="journal article" date="2019" name="Int. J. Syst. Evol. Microbiol.">
        <title>The Global Catalogue of Microorganisms (GCM) 10K type strain sequencing project: providing services to taxonomists for standard genome sequencing and annotation.</title>
        <authorList>
            <consortium name="The Broad Institute Genomics Platform"/>
            <consortium name="The Broad Institute Genome Sequencing Center for Infectious Disease"/>
            <person name="Wu L."/>
            <person name="Ma J."/>
        </authorList>
    </citation>
    <scope>NUCLEOTIDE SEQUENCE [LARGE SCALE GENOMIC DNA]</scope>
    <source>
        <strain evidence="16 17">JCM 16009</strain>
    </source>
</reference>
<dbReference type="Pfam" id="PF02705">
    <property type="entry name" value="K_trans"/>
    <property type="match status" value="1"/>
</dbReference>
<evidence type="ECO:0000256" key="12">
    <source>
        <dbReference type="HAMAP-Rule" id="MF_01522"/>
    </source>
</evidence>
<comment type="function">
    <text evidence="12">Transport of potassium into the cell. Likely operates as a K(+):H(+) symporter.</text>
</comment>
<dbReference type="PANTHER" id="PTHR30540:SF79">
    <property type="entry name" value="LOW AFFINITY POTASSIUM TRANSPORT SYSTEM PROTEIN KUP"/>
    <property type="match status" value="1"/>
</dbReference>
<feature type="domain" description="K+ potassium transporter C-terminal" evidence="15">
    <location>
        <begin position="515"/>
        <end position="668"/>
    </location>
</feature>
<evidence type="ECO:0000256" key="8">
    <source>
        <dbReference type="ARBA" id="ARBA00022958"/>
    </source>
</evidence>
<evidence type="ECO:0000259" key="15">
    <source>
        <dbReference type="Pfam" id="PF22776"/>
    </source>
</evidence>
<feature type="region of interest" description="Disordered" evidence="13">
    <location>
        <begin position="1"/>
        <end position="40"/>
    </location>
</feature>
<evidence type="ECO:0000256" key="1">
    <source>
        <dbReference type="ARBA" id="ARBA00004141"/>
    </source>
</evidence>
<evidence type="ECO:0000256" key="11">
    <source>
        <dbReference type="ARBA" id="ARBA00023136"/>
    </source>
</evidence>
<feature type="compositionally biased region" description="Low complexity" evidence="13">
    <location>
        <begin position="13"/>
        <end position="26"/>
    </location>
</feature>
<keyword evidence="4 12" id="KW-1003">Cell membrane</keyword>
<name>A0ABN2MLC3_9PSEU</name>
<feature type="transmembrane region" description="Helical" evidence="12">
    <location>
        <begin position="140"/>
        <end position="160"/>
    </location>
</feature>
<comment type="caution">
    <text evidence="16">The sequence shown here is derived from an EMBL/GenBank/DDBJ whole genome shotgun (WGS) entry which is preliminary data.</text>
</comment>
<accession>A0ABN2MLC3</accession>
<evidence type="ECO:0000256" key="10">
    <source>
        <dbReference type="ARBA" id="ARBA00023065"/>
    </source>
</evidence>
<dbReference type="InterPro" id="IPR003855">
    <property type="entry name" value="K+_transporter"/>
</dbReference>
<feature type="transmembrane region" description="Helical" evidence="12">
    <location>
        <begin position="88"/>
        <end position="108"/>
    </location>
</feature>
<keyword evidence="5 12" id="KW-0633">Potassium transport</keyword>
<dbReference type="Pfam" id="PF22776">
    <property type="entry name" value="K_trans_C"/>
    <property type="match status" value="1"/>
</dbReference>
<evidence type="ECO:0000256" key="7">
    <source>
        <dbReference type="ARBA" id="ARBA00022847"/>
    </source>
</evidence>
<evidence type="ECO:0000313" key="17">
    <source>
        <dbReference type="Proteomes" id="UP001500449"/>
    </source>
</evidence>
<feature type="transmembrane region" description="Helical" evidence="12">
    <location>
        <begin position="286"/>
        <end position="308"/>
    </location>
</feature>
<comment type="subcellular location">
    <subcellularLocation>
        <location evidence="12">Cell membrane</location>
        <topology evidence="12">Multi-pass membrane protein</topology>
    </subcellularLocation>
    <subcellularLocation>
        <location evidence="1">Membrane</location>
        <topology evidence="1">Multi-pass membrane protein</topology>
    </subcellularLocation>
</comment>
<feature type="transmembrane region" description="Helical" evidence="12">
    <location>
        <begin position="180"/>
        <end position="198"/>
    </location>
</feature>